<dbReference type="EMBL" id="JABSTU010000006">
    <property type="protein sequence ID" value="KAH8026974.1"/>
    <property type="molecule type" value="Genomic_DNA"/>
</dbReference>
<name>A0A9J6DY22_RHIMP</name>
<dbReference type="Proteomes" id="UP000821866">
    <property type="component" value="Chromosome 4"/>
</dbReference>
<sequence>MATRDPKERQELTSSCVVCDLHFQEADLVKNFVHNIRGDVVVIPRDKWSLKDDAIPRLFPNCLKYLSKPLRKRKAPAVRSPLQPKRRNVQDDAEQENTAPNTFDYGERDGSVSGSVTLDSTQSLFEELSTMAQEGRRLQGWSTELVDSVVVQGRPPRRESPPA</sequence>
<proteinExistence type="predicted"/>
<organism evidence="2 3">
    <name type="scientific">Rhipicephalus microplus</name>
    <name type="common">Cattle tick</name>
    <name type="synonym">Boophilus microplus</name>
    <dbReference type="NCBI Taxonomy" id="6941"/>
    <lineage>
        <taxon>Eukaryota</taxon>
        <taxon>Metazoa</taxon>
        <taxon>Ecdysozoa</taxon>
        <taxon>Arthropoda</taxon>
        <taxon>Chelicerata</taxon>
        <taxon>Arachnida</taxon>
        <taxon>Acari</taxon>
        <taxon>Parasitiformes</taxon>
        <taxon>Ixodida</taxon>
        <taxon>Ixodoidea</taxon>
        <taxon>Ixodidae</taxon>
        <taxon>Rhipicephalinae</taxon>
        <taxon>Rhipicephalus</taxon>
        <taxon>Boophilus</taxon>
    </lineage>
</organism>
<evidence type="ECO:0000313" key="2">
    <source>
        <dbReference type="EMBL" id="KAH8026974.1"/>
    </source>
</evidence>
<evidence type="ECO:0008006" key="4">
    <source>
        <dbReference type="Google" id="ProtNLM"/>
    </source>
</evidence>
<feature type="region of interest" description="Disordered" evidence="1">
    <location>
        <begin position="72"/>
        <end position="112"/>
    </location>
</feature>
<evidence type="ECO:0000313" key="3">
    <source>
        <dbReference type="Proteomes" id="UP000821866"/>
    </source>
</evidence>
<keyword evidence="3" id="KW-1185">Reference proteome</keyword>
<comment type="caution">
    <text evidence="2">The sequence shown here is derived from an EMBL/GenBank/DDBJ whole genome shotgun (WGS) entry which is preliminary data.</text>
</comment>
<evidence type="ECO:0000256" key="1">
    <source>
        <dbReference type="SAM" id="MobiDB-lite"/>
    </source>
</evidence>
<gene>
    <name evidence="2" type="ORF">HPB51_000586</name>
</gene>
<protein>
    <recommendedName>
        <fullName evidence="4">THAP-type domain-containing protein</fullName>
    </recommendedName>
</protein>
<reference evidence="2" key="2">
    <citation type="submission" date="2021-09" db="EMBL/GenBank/DDBJ databases">
        <authorList>
            <person name="Jia N."/>
            <person name="Wang J."/>
            <person name="Shi W."/>
            <person name="Du L."/>
            <person name="Sun Y."/>
            <person name="Zhan W."/>
            <person name="Jiang J."/>
            <person name="Wang Q."/>
            <person name="Zhang B."/>
            <person name="Ji P."/>
            <person name="Sakyi L.B."/>
            <person name="Cui X."/>
            <person name="Yuan T."/>
            <person name="Jiang B."/>
            <person name="Yang W."/>
            <person name="Lam T.T.-Y."/>
            <person name="Chang Q."/>
            <person name="Ding S."/>
            <person name="Wang X."/>
            <person name="Zhu J."/>
            <person name="Ruan X."/>
            <person name="Zhao L."/>
            <person name="Wei J."/>
            <person name="Que T."/>
            <person name="Du C."/>
            <person name="Cheng J."/>
            <person name="Dai P."/>
            <person name="Han X."/>
            <person name="Huang E."/>
            <person name="Gao Y."/>
            <person name="Liu J."/>
            <person name="Shao H."/>
            <person name="Ye R."/>
            <person name="Li L."/>
            <person name="Wei W."/>
            <person name="Wang X."/>
            <person name="Wang C."/>
            <person name="Huo Q."/>
            <person name="Li W."/>
            <person name="Guo W."/>
            <person name="Chen H."/>
            <person name="Chen S."/>
            <person name="Zhou L."/>
            <person name="Zhou L."/>
            <person name="Ni X."/>
            <person name="Tian J."/>
            <person name="Zhou Y."/>
            <person name="Sheng Y."/>
            <person name="Liu T."/>
            <person name="Pan Y."/>
            <person name="Xia L."/>
            <person name="Li J."/>
            <person name="Zhao F."/>
            <person name="Cao W."/>
        </authorList>
    </citation>
    <scope>NUCLEOTIDE SEQUENCE</scope>
    <source>
        <strain evidence="2">Rmic-2018</strain>
        <tissue evidence="2">Larvae</tissue>
    </source>
</reference>
<accession>A0A9J6DY22</accession>
<dbReference type="AlphaFoldDB" id="A0A9J6DY22"/>
<reference evidence="2" key="1">
    <citation type="journal article" date="2020" name="Cell">
        <title>Large-Scale Comparative Analyses of Tick Genomes Elucidate Their Genetic Diversity and Vector Capacities.</title>
        <authorList>
            <consortium name="Tick Genome and Microbiome Consortium (TIGMIC)"/>
            <person name="Jia N."/>
            <person name="Wang J."/>
            <person name="Shi W."/>
            <person name="Du L."/>
            <person name="Sun Y."/>
            <person name="Zhan W."/>
            <person name="Jiang J.F."/>
            <person name="Wang Q."/>
            <person name="Zhang B."/>
            <person name="Ji P."/>
            <person name="Bell-Sakyi L."/>
            <person name="Cui X.M."/>
            <person name="Yuan T.T."/>
            <person name="Jiang B.G."/>
            <person name="Yang W.F."/>
            <person name="Lam T.T."/>
            <person name="Chang Q.C."/>
            <person name="Ding S.J."/>
            <person name="Wang X.J."/>
            <person name="Zhu J.G."/>
            <person name="Ruan X.D."/>
            <person name="Zhao L."/>
            <person name="Wei J.T."/>
            <person name="Ye R.Z."/>
            <person name="Que T.C."/>
            <person name="Du C.H."/>
            <person name="Zhou Y.H."/>
            <person name="Cheng J.X."/>
            <person name="Dai P.F."/>
            <person name="Guo W.B."/>
            <person name="Han X.H."/>
            <person name="Huang E.J."/>
            <person name="Li L.F."/>
            <person name="Wei W."/>
            <person name="Gao Y.C."/>
            <person name="Liu J.Z."/>
            <person name="Shao H.Z."/>
            <person name="Wang X."/>
            <person name="Wang C.C."/>
            <person name="Yang T.C."/>
            <person name="Huo Q.B."/>
            <person name="Li W."/>
            <person name="Chen H.Y."/>
            <person name="Chen S.E."/>
            <person name="Zhou L.G."/>
            <person name="Ni X.B."/>
            <person name="Tian J.H."/>
            <person name="Sheng Y."/>
            <person name="Liu T."/>
            <person name="Pan Y.S."/>
            <person name="Xia L.Y."/>
            <person name="Li J."/>
            <person name="Zhao F."/>
            <person name="Cao W.C."/>
        </authorList>
    </citation>
    <scope>NUCLEOTIDE SEQUENCE</scope>
    <source>
        <strain evidence="2">Rmic-2018</strain>
    </source>
</reference>